<reference evidence="1" key="1">
    <citation type="submission" date="2020-11" db="EMBL/GenBank/DDBJ databases">
        <authorList>
            <person name="Tran Van P."/>
        </authorList>
    </citation>
    <scope>NUCLEOTIDE SEQUENCE</scope>
</reference>
<organism evidence="1">
    <name type="scientific">Timema genevievae</name>
    <name type="common">Walking stick</name>
    <dbReference type="NCBI Taxonomy" id="629358"/>
    <lineage>
        <taxon>Eukaryota</taxon>
        <taxon>Metazoa</taxon>
        <taxon>Ecdysozoa</taxon>
        <taxon>Arthropoda</taxon>
        <taxon>Hexapoda</taxon>
        <taxon>Insecta</taxon>
        <taxon>Pterygota</taxon>
        <taxon>Neoptera</taxon>
        <taxon>Polyneoptera</taxon>
        <taxon>Phasmatodea</taxon>
        <taxon>Timematodea</taxon>
        <taxon>Timematoidea</taxon>
        <taxon>Timematidae</taxon>
        <taxon>Timema</taxon>
    </lineage>
</organism>
<gene>
    <name evidence="1" type="ORF">TGEB3V08_LOCUS3096</name>
</gene>
<name>A0A7R9JTB5_TIMGE</name>
<proteinExistence type="predicted"/>
<dbReference type="AlphaFoldDB" id="A0A7R9JTB5"/>
<protein>
    <submittedName>
        <fullName evidence="1">Uncharacterized protein</fullName>
    </submittedName>
</protein>
<evidence type="ECO:0000313" key="1">
    <source>
        <dbReference type="EMBL" id="CAD7589105.1"/>
    </source>
</evidence>
<dbReference type="EMBL" id="OE839958">
    <property type="protein sequence ID" value="CAD7589105.1"/>
    <property type="molecule type" value="Genomic_DNA"/>
</dbReference>
<sequence>MVSKVSCCAGGLYNLALPPLLSLDLLARSGRLYPLLAAAVPWGDCCGRNDPGLRNGLAHQTVHESCDLGLTEHSPAYSNPFYKLRTASLAQQGLLATPPVSTQAQSRLLDVVRFCPLSRAIHLHFSHAILLIEPPTLCPDSPPYPLLQTPTTFPFHTYIYTVRSGRPKIIRVAHSPSTLPHLFAFCVLTPLDGAVIISTLLSFQQPSTSEKEKQPPVHPTEIPTLISTSSAVELNTTSALANYATEAGVLANYQARTGPPAHRPSGRYTAGATSARDVANFCTCGTKQYLCNIKWSGHGYTHICEILPDMSYQHAILVVLLLVSLHTRCESRYLPTRSHDNQLDRLRELLRDLLETELDSTHNIVNYDRRSLYKREVPETRKSSSFENVTTDHVLQ</sequence>
<accession>A0A7R9JTB5</accession>